<dbReference type="EMBL" id="JPMI01000240">
    <property type="protein sequence ID" value="KFA89541.1"/>
    <property type="molecule type" value="Genomic_DNA"/>
</dbReference>
<evidence type="ECO:0000256" key="10">
    <source>
        <dbReference type="ARBA" id="ARBA00023143"/>
    </source>
</evidence>
<protein>
    <recommendedName>
        <fullName evidence="5">Flagellar motor switch protein FliM</fullName>
    </recommendedName>
</protein>
<evidence type="ECO:0000256" key="1">
    <source>
        <dbReference type="ARBA" id="ARBA00004117"/>
    </source>
</evidence>
<dbReference type="GO" id="GO:0030254">
    <property type="term" value="P:protein secretion by the type III secretion system"/>
    <property type="evidence" value="ECO:0007669"/>
    <property type="project" value="InterPro"/>
</dbReference>
<dbReference type="SUPFAM" id="SSF101801">
    <property type="entry name" value="Surface presentation of antigens (SPOA)"/>
    <property type="match status" value="1"/>
</dbReference>
<comment type="similarity">
    <text evidence="4">Belongs to the FliM family.</text>
</comment>
<sequence length="460" mass="49225">MSSLDLDDEPGPQERTMLVDTRQLKRPTAPAVPVAPGKQWKPYSFPKLEKVSLNEFRLTSRARWLTPKAEAVEALCTRLKGLFDTQVSFSLESVRAIGAGELRRHLAEPTFLSFLVPGPHRGRAVLEMGLPLAHAAVDALLGGAGEAVGVRPLTDIEEGVASFVILEALKALVPGMDPNQPKLRLEGVARGLDEAVTRLSEDGPVLVVQLRTRLGTQEGMVRLFVPSGVLDVMEPAQAADLRRAALQADIQANLGRLSSVRTWLRAEIAQAEISSGDLASLRVKDVVLVDAFSARPDRGENGTARVLLGLARKGCLAADVYLENGQYQARITGLVAGDQSFPRRVPSEADEAAAEALGESGDEEFTNPEMRNPLAESGAVDDRMDSGDLLGDIPLQISVELARVPVTADQVVALRVGQVVELRRAPGEPVDLSVNGKVIARGELVEVEGQLGVRVLSLAG</sequence>
<feature type="region of interest" description="Disordered" evidence="12">
    <location>
        <begin position="356"/>
        <end position="380"/>
    </location>
</feature>
<proteinExistence type="inferred from homology"/>
<dbReference type="InterPro" id="IPR001172">
    <property type="entry name" value="FliN_T3SS_HrcQb"/>
</dbReference>
<evidence type="ECO:0000256" key="9">
    <source>
        <dbReference type="ARBA" id="ARBA00023136"/>
    </source>
</evidence>
<dbReference type="InterPro" id="IPR036429">
    <property type="entry name" value="SpoA-like_sf"/>
</dbReference>
<evidence type="ECO:0000256" key="3">
    <source>
        <dbReference type="ARBA" id="ARBA00009226"/>
    </source>
</evidence>
<dbReference type="Gene3D" id="2.30.330.10">
    <property type="entry name" value="SpoA-like"/>
    <property type="match status" value="1"/>
</dbReference>
<keyword evidence="10" id="KW-0975">Bacterial flagellum</keyword>
<comment type="similarity">
    <text evidence="3">Belongs to the FliN/MopA/SpaO family.</text>
</comment>
<keyword evidence="9" id="KW-0472">Membrane</keyword>
<evidence type="ECO:0000259" key="13">
    <source>
        <dbReference type="Pfam" id="PF01052"/>
    </source>
</evidence>
<dbReference type="AlphaFoldDB" id="A0A084SM56"/>
<dbReference type="GO" id="GO:0009425">
    <property type="term" value="C:bacterial-type flagellum basal body"/>
    <property type="evidence" value="ECO:0007669"/>
    <property type="project" value="UniProtKB-SubCell"/>
</dbReference>
<comment type="caution">
    <text evidence="14">The sequence shown here is derived from an EMBL/GenBank/DDBJ whole genome shotgun (WGS) entry which is preliminary data.</text>
</comment>
<dbReference type="PANTHER" id="PTHR30034">
    <property type="entry name" value="FLAGELLAR MOTOR SWITCH PROTEIN FLIM"/>
    <property type="match status" value="1"/>
</dbReference>
<dbReference type="RefSeq" id="WP_043405100.1">
    <property type="nucleotide sequence ID" value="NZ_JPMI01000240.1"/>
</dbReference>
<dbReference type="GO" id="GO:0071978">
    <property type="term" value="P:bacterial-type flagellum-dependent swarming motility"/>
    <property type="evidence" value="ECO:0007669"/>
    <property type="project" value="TreeGrafter"/>
</dbReference>
<dbReference type="PANTHER" id="PTHR30034:SF6">
    <property type="entry name" value="YOP PROTEINS TRANSLOCATION PROTEIN Q"/>
    <property type="match status" value="1"/>
</dbReference>
<evidence type="ECO:0000256" key="2">
    <source>
        <dbReference type="ARBA" id="ARBA00004202"/>
    </source>
</evidence>
<evidence type="ECO:0000256" key="12">
    <source>
        <dbReference type="SAM" id="MobiDB-lite"/>
    </source>
</evidence>
<gene>
    <name evidence="14" type="ORF">Q664_34790</name>
</gene>
<dbReference type="Pfam" id="PF02154">
    <property type="entry name" value="FliM"/>
    <property type="match status" value="1"/>
</dbReference>
<dbReference type="Gene3D" id="3.40.1550.10">
    <property type="entry name" value="CheC-like"/>
    <property type="match status" value="1"/>
</dbReference>
<dbReference type="NCBIfam" id="TIGR02551">
    <property type="entry name" value="SpaO_YscQ"/>
    <property type="match status" value="1"/>
</dbReference>
<name>A0A084SM56_9BACT</name>
<keyword evidence="8" id="KW-0283">Flagellar rotation</keyword>
<dbReference type="PRINTS" id="PR00956">
    <property type="entry name" value="FLGMOTORFLIN"/>
</dbReference>
<evidence type="ECO:0000256" key="8">
    <source>
        <dbReference type="ARBA" id="ARBA00022779"/>
    </source>
</evidence>
<dbReference type="Pfam" id="PF01052">
    <property type="entry name" value="FliMN_C"/>
    <property type="match status" value="1"/>
</dbReference>
<keyword evidence="7" id="KW-0145">Chemotaxis</keyword>
<dbReference type="GO" id="GO:0003774">
    <property type="term" value="F:cytoskeletal motor activity"/>
    <property type="evidence" value="ECO:0007669"/>
    <property type="project" value="InterPro"/>
</dbReference>
<evidence type="ECO:0000256" key="5">
    <source>
        <dbReference type="ARBA" id="ARBA00021898"/>
    </source>
</evidence>
<feature type="domain" description="Flagellar motor switch protein FliN-like C-terminal" evidence="13">
    <location>
        <begin position="389"/>
        <end position="457"/>
    </location>
</feature>
<dbReference type="SUPFAM" id="SSF103039">
    <property type="entry name" value="CheC-like"/>
    <property type="match status" value="1"/>
</dbReference>
<comment type="subcellular location">
    <subcellularLocation>
        <location evidence="1">Bacterial flagellum basal body</location>
    </subcellularLocation>
    <subcellularLocation>
        <location evidence="2">Cell membrane</location>
        <topology evidence="2">Peripheral membrane protein</topology>
    </subcellularLocation>
</comment>
<comment type="function">
    <text evidence="11">FliM is one of three proteins (FliG, FliN, FliM) that forms the rotor-mounted switch complex (C ring), located at the base of the basal body. This complex interacts with the CheY and CheZ chemotaxis proteins, in addition to contacting components of the motor that determine the direction of flagellar rotation.</text>
</comment>
<evidence type="ECO:0000313" key="14">
    <source>
        <dbReference type="EMBL" id="KFA89541.1"/>
    </source>
</evidence>
<dbReference type="GO" id="GO:0050918">
    <property type="term" value="P:positive chemotaxis"/>
    <property type="evidence" value="ECO:0007669"/>
    <property type="project" value="TreeGrafter"/>
</dbReference>
<reference evidence="14 15" key="1">
    <citation type="submission" date="2014-07" db="EMBL/GenBank/DDBJ databases">
        <title>Draft Genome Sequence of Gephyronic Acid Producer, Cystobacter violaceus Strain Cb vi76.</title>
        <authorList>
            <person name="Stevens D.C."/>
            <person name="Young J."/>
            <person name="Carmichael R."/>
            <person name="Tan J."/>
            <person name="Taylor R.E."/>
        </authorList>
    </citation>
    <scope>NUCLEOTIDE SEQUENCE [LARGE SCALE GENOMIC DNA]</scope>
    <source>
        <strain evidence="14 15">Cb vi76</strain>
    </source>
</reference>
<dbReference type="Proteomes" id="UP000028547">
    <property type="component" value="Unassembled WGS sequence"/>
</dbReference>
<dbReference type="InterPro" id="IPR013385">
    <property type="entry name" value="T3SS_SpaO/YscQ/SpaO"/>
</dbReference>
<evidence type="ECO:0000256" key="11">
    <source>
        <dbReference type="ARBA" id="ARBA00025044"/>
    </source>
</evidence>
<organism evidence="14 15">
    <name type="scientific">Archangium violaceum Cb vi76</name>
    <dbReference type="NCBI Taxonomy" id="1406225"/>
    <lineage>
        <taxon>Bacteria</taxon>
        <taxon>Pseudomonadati</taxon>
        <taxon>Myxococcota</taxon>
        <taxon>Myxococcia</taxon>
        <taxon>Myxococcales</taxon>
        <taxon>Cystobacterineae</taxon>
        <taxon>Archangiaceae</taxon>
        <taxon>Archangium</taxon>
    </lineage>
</organism>
<dbReference type="InterPro" id="IPR001689">
    <property type="entry name" value="Flag_FliM"/>
</dbReference>
<evidence type="ECO:0000256" key="7">
    <source>
        <dbReference type="ARBA" id="ARBA00022500"/>
    </source>
</evidence>
<evidence type="ECO:0000256" key="6">
    <source>
        <dbReference type="ARBA" id="ARBA00022475"/>
    </source>
</evidence>
<keyword evidence="6" id="KW-1003">Cell membrane</keyword>
<accession>A0A084SM56</accession>
<dbReference type="InterPro" id="IPR001543">
    <property type="entry name" value="FliN-like_C"/>
</dbReference>
<dbReference type="InterPro" id="IPR028976">
    <property type="entry name" value="CheC-like_sf"/>
</dbReference>
<dbReference type="GO" id="GO:0005886">
    <property type="term" value="C:plasma membrane"/>
    <property type="evidence" value="ECO:0007669"/>
    <property type="project" value="UniProtKB-SubCell"/>
</dbReference>
<evidence type="ECO:0000313" key="15">
    <source>
        <dbReference type="Proteomes" id="UP000028547"/>
    </source>
</evidence>
<evidence type="ECO:0000256" key="4">
    <source>
        <dbReference type="ARBA" id="ARBA00011049"/>
    </source>
</evidence>